<dbReference type="Pfam" id="PF00246">
    <property type="entry name" value="Peptidase_M14"/>
    <property type="match status" value="2"/>
</dbReference>
<comment type="cofactor">
    <cofactor evidence="1">
        <name>Zn(2+)</name>
        <dbReference type="ChEBI" id="CHEBI:29105"/>
    </cofactor>
</comment>
<keyword evidence="5" id="KW-0121">Carboxypeptidase</keyword>
<dbReference type="VEuPathDB" id="VectorBase:LOC119176733"/>
<comment type="caution">
    <text evidence="16">The sequence shown here is derived from an EMBL/GenBank/DDBJ whole genome shotgun (WGS) entry which is preliminary data.</text>
</comment>
<evidence type="ECO:0000256" key="7">
    <source>
        <dbReference type="ARBA" id="ARBA00022723"/>
    </source>
</evidence>
<keyword evidence="6" id="KW-0645">Protease</keyword>
<accession>A0A9J6D9J5</accession>
<dbReference type="InterPro" id="IPR000834">
    <property type="entry name" value="Peptidase_M14"/>
</dbReference>
<evidence type="ECO:0000256" key="1">
    <source>
        <dbReference type="ARBA" id="ARBA00001947"/>
    </source>
</evidence>
<evidence type="ECO:0000256" key="5">
    <source>
        <dbReference type="ARBA" id="ARBA00022645"/>
    </source>
</evidence>
<evidence type="ECO:0000256" key="13">
    <source>
        <dbReference type="ARBA" id="ARBA00057299"/>
    </source>
</evidence>
<dbReference type="GO" id="GO:0005615">
    <property type="term" value="C:extracellular space"/>
    <property type="evidence" value="ECO:0007669"/>
    <property type="project" value="TreeGrafter"/>
</dbReference>
<gene>
    <name evidence="16" type="ORF">HPB51_009056</name>
</gene>
<feature type="domain" description="Peptidase M14" evidence="15">
    <location>
        <begin position="152"/>
        <end position="459"/>
    </location>
</feature>
<evidence type="ECO:0000256" key="4">
    <source>
        <dbReference type="ARBA" id="ARBA00022525"/>
    </source>
</evidence>
<evidence type="ECO:0000313" key="16">
    <source>
        <dbReference type="EMBL" id="KAH8018617.1"/>
    </source>
</evidence>
<dbReference type="FunFam" id="3.40.630.10:FF:000084">
    <property type="entry name" value="Carboxypeptidase B2"/>
    <property type="match status" value="1"/>
</dbReference>
<feature type="active site" description="Proton donor/acceptor" evidence="14">
    <location>
        <position position="425"/>
    </location>
</feature>
<feature type="domain" description="Peptidase M14" evidence="15">
    <location>
        <begin position="1"/>
        <end position="151"/>
    </location>
</feature>
<keyword evidence="9" id="KW-0378">Hydrolase</keyword>
<dbReference type="EMBL" id="JABSTU010000010">
    <property type="protein sequence ID" value="KAH8018617.1"/>
    <property type="molecule type" value="Genomic_DNA"/>
</dbReference>
<comment type="similarity">
    <text evidence="3 14">Belongs to the peptidase M14 family.</text>
</comment>
<dbReference type="Proteomes" id="UP000821866">
    <property type="component" value="Chromosome 8"/>
</dbReference>
<dbReference type="AlphaFoldDB" id="A0A9J6D9J5"/>
<dbReference type="Gene3D" id="3.40.630.10">
    <property type="entry name" value="Zn peptidases"/>
    <property type="match status" value="2"/>
</dbReference>
<comment type="function">
    <text evidence="13">Involved in the digestion of the blood meal.</text>
</comment>
<evidence type="ECO:0000313" key="17">
    <source>
        <dbReference type="Proteomes" id="UP000821866"/>
    </source>
</evidence>
<evidence type="ECO:0000256" key="2">
    <source>
        <dbReference type="ARBA" id="ARBA00004613"/>
    </source>
</evidence>
<dbReference type="SMART" id="SM00631">
    <property type="entry name" value="Zn_pept"/>
    <property type="match status" value="2"/>
</dbReference>
<dbReference type="VEuPathDB" id="VectorBase:LOC119179591"/>
<comment type="caution">
    <text evidence="14">Lacks conserved residue(s) required for the propagation of feature annotation.</text>
</comment>
<dbReference type="PANTHER" id="PTHR11705:SF91">
    <property type="entry name" value="FI01817P-RELATED"/>
    <property type="match status" value="1"/>
</dbReference>
<keyword evidence="11" id="KW-0482">Metalloprotease</keyword>
<dbReference type="PRINTS" id="PR00765">
    <property type="entry name" value="CRBOXYPTASEA"/>
</dbReference>
<keyword evidence="8" id="KW-0732">Signal</keyword>
<evidence type="ECO:0000259" key="15">
    <source>
        <dbReference type="PROSITE" id="PS52035"/>
    </source>
</evidence>
<evidence type="ECO:0000256" key="10">
    <source>
        <dbReference type="ARBA" id="ARBA00022833"/>
    </source>
</evidence>
<proteinExistence type="inferred from homology"/>
<dbReference type="GO" id="GO:0006508">
    <property type="term" value="P:proteolysis"/>
    <property type="evidence" value="ECO:0007669"/>
    <property type="project" value="UniProtKB-KW"/>
</dbReference>
<reference evidence="16" key="2">
    <citation type="submission" date="2021-09" db="EMBL/GenBank/DDBJ databases">
        <authorList>
            <person name="Jia N."/>
            <person name="Wang J."/>
            <person name="Shi W."/>
            <person name="Du L."/>
            <person name="Sun Y."/>
            <person name="Zhan W."/>
            <person name="Jiang J."/>
            <person name="Wang Q."/>
            <person name="Zhang B."/>
            <person name="Ji P."/>
            <person name="Sakyi L.B."/>
            <person name="Cui X."/>
            <person name="Yuan T."/>
            <person name="Jiang B."/>
            <person name="Yang W."/>
            <person name="Lam T.T.-Y."/>
            <person name="Chang Q."/>
            <person name="Ding S."/>
            <person name="Wang X."/>
            <person name="Zhu J."/>
            <person name="Ruan X."/>
            <person name="Zhao L."/>
            <person name="Wei J."/>
            <person name="Que T."/>
            <person name="Du C."/>
            <person name="Cheng J."/>
            <person name="Dai P."/>
            <person name="Han X."/>
            <person name="Huang E."/>
            <person name="Gao Y."/>
            <person name="Liu J."/>
            <person name="Shao H."/>
            <person name="Ye R."/>
            <person name="Li L."/>
            <person name="Wei W."/>
            <person name="Wang X."/>
            <person name="Wang C."/>
            <person name="Huo Q."/>
            <person name="Li W."/>
            <person name="Guo W."/>
            <person name="Chen H."/>
            <person name="Chen S."/>
            <person name="Zhou L."/>
            <person name="Zhou L."/>
            <person name="Ni X."/>
            <person name="Tian J."/>
            <person name="Zhou Y."/>
            <person name="Sheng Y."/>
            <person name="Liu T."/>
            <person name="Pan Y."/>
            <person name="Xia L."/>
            <person name="Li J."/>
            <person name="Zhao F."/>
            <person name="Cao W."/>
        </authorList>
    </citation>
    <scope>NUCLEOTIDE SEQUENCE</scope>
    <source>
        <strain evidence="16">Rmic-2018</strain>
        <tissue evidence="16">Larvae</tissue>
    </source>
</reference>
<keyword evidence="17" id="KW-1185">Reference proteome</keyword>
<evidence type="ECO:0000256" key="12">
    <source>
        <dbReference type="ARBA" id="ARBA00023157"/>
    </source>
</evidence>
<evidence type="ECO:0000256" key="3">
    <source>
        <dbReference type="ARBA" id="ARBA00005988"/>
    </source>
</evidence>
<evidence type="ECO:0000256" key="11">
    <source>
        <dbReference type="ARBA" id="ARBA00023049"/>
    </source>
</evidence>
<dbReference type="FunFam" id="3.40.630.10:FF:000040">
    <property type="entry name" value="zinc carboxypeptidase"/>
    <property type="match status" value="1"/>
</dbReference>
<evidence type="ECO:0000256" key="9">
    <source>
        <dbReference type="ARBA" id="ARBA00022801"/>
    </source>
</evidence>
<keyword evidence="7" id="KW-0479">Metal-binding</keyword>
<dbReference type="InterPro" id="IPR057246">
    <property type="entry name" value="CARBOXYPEPT_ZN_1"/>
</dbReference>
<keyword evidence="12" id="KW-1015">Disulfide bond</keyword>
<comment type="subcellular location">
    <subcellularLocation>
        <location evidence="2">Secreted</location>
    </subcellularLocation>
</comment>
<evidence type="ECO:0000256" key="6">
    <source>
        <dbReference type="ARBA" id="ARBA00022670"/>
    </source>
</evidence>
<dbReference type="PROSITE" id="PS00132">
    <property type="entry name" value="CARBOXYPEPT_ZN_1"/>
    <property type="match status" value="1"/>
</dbReference>
<dbReference type="GO" id="GO:0008270">
    <property type="term" value="F:zinc ion binding"/>
    <property type="evidence" value="ECO:0007669"/>
    <property type="project" value="InterPro"/>
</dbReference>
<dbReference type="CDD" id="cd03860">
    <property type="entry name" value="M14_CP_A-B_like"/>
    <property type="match status" value="1"/>
</dbReference>
<dbReference type="InterPro" id="IPR057247">
    <property type="entry name" value="CARBOXYPEPT_ZN_2"/>
</dbReference>
<dbReference type="GO" id="GO:0004181">
    <property type="term" value="F:metallocarboxypeptidase activity"/>
    <property type="evidence" value="ECO:0007669"/>
    <property type="project" value="InterPro"/>
</dbReference>
<organism evidence="16 17">
    <name type="scientific">Rhipicephalus microplus</name>
    <name type="common">Cattle tick</name>
    <name type="synonym">Boophilus microplus</name>
    <dbReference type="NCBI Taxonomy" id="6941"/>
    <lineage>
        <taxon>Eukaryota</taxon>
        <taxon>Metazoa</taxon>
        <taxon>Ecdysozoa</taxon>
        <taxon>Arthropoda</taxon>
        <taxon>Chelicerata</taxon>
        <taxon>Arachnida</taxon>
        <taxon>Acari</taxon>
        <taxon>Parasitiformes</taxon>
        <taxon>Ixodida</taxon>
        <taxon>Ixodoidea</taxon>
        <taxon>Ixodidae</taxon>
        <taxon>Rhipicephalinae</taxon>
        <taxon>Rhipicephalus</taxon>
        <taxon>Boophilus</taxon>
    </lineage>
</organism>
<sequence length="467" mass="52020">MTTGYGSDSTITTLLQTFDFYIFPLINPDGYAYTFTSDRLWRKNRSGGKRGCRGVDPNRNFDAAFGGAGTSGHPCSDIYRGARAFSEAESRAIRDAILALGSRVKGYVSVHSYSQLVMVPYGHGRATYTKDYADQIAAARAVSRAIQSRSGVYYQVGTISSLLGPAAGSSSDWAYDGAKIKYCIGVELRDKGRYGFLLPNFLIISSGGNSSRPAIWIDSGIHAREWISTASALYIIDHMLKSYNDSDDVTKLVDTFDWYIFPVINADGYKYTWTTHRLWRKNRVRNVGSLCRGVDPNRNFDVRFGLAGSSANPCAENFAGTYPFSEPESRAIRDGINNLKDRLKAYINLHSYSQVVMIPYGYSKGYTSDYKSQYEALEKLVTAIRKRNSAFYRHGTAGQTLYITSGAALDWVYDKAKVKHTFVVELRDRGLFGFILPREFITPTGDELFSGVKALAFHIMKAELKSS</sequence>
<keyword evidence="10" id="KW-0862">Zinc</keyword>
<evidence type="ECO:0000256" key="14">
    <source>
        <dbReference type="PROSITE-ProRule" id="PRU01379"/>
    </source>
</evidence>
<dbReference type="PROSITE" id="PS52035">
    <property type="entry name" value="PEPTIDASE_M14"/>
    <property type="match status" value="2"/>
</dbReference>
<protein>
    <recommendedName>
        <fullName evidence="15">Peptidase M14 domain-containing protein</fullName>
    </recommendedName>
</protein>
<name>A0A9J6D9J5_RHIMP</name>
<dbReference type="SUPFAM" id="SSF53187">
    <property type="entry name" value="Zn-dependent exopeptidases"/>
    <property type="match status" value="2"/>
</dbReference>
<dbReference type="PROSITE" id="PS00133">
    <property type="entry name" value="CARBOXYPEPT_ZN_2"/>
    <property type="match status" value="2"/>
</dbReference>
<keyword evidence="4" id="KW-0964">Secreted</keyword>
<reference evidence="16" key="1">
    <citation type="journal article" date="2020" name="Cell">
        <title>Large-Scale Comparative Analyses of Tick Genomes Elucidate Their Genetic Diversity and Vector Capacities.</title>
        <authorList>
            <consortium name="Tick Genome and Microbiome Consortium (TIGMIC)"/>
            <person name="Jia N."/>
            <person name="Wang J."/>
            <person name="Shi W."/>
            <person name="Du L."/>
            <person name="Sun Y."/>
            <person name="Zhan W."/>
            <person name="Jiang J.F."/>
            <person name="Wang Q."/>
            <person name="Zhang B."/>
            <person name="Ji P."/>
            <person name="Bell-Sakyi L."/>
            <person name="Cui X.M."/>
            <person name="Yuan T.T."/>
            <person name="Jiang B.G."/>
            <person name="Yang W.F."/>
            <person name="Lam T.T."/>
            <person name="Chang Q.C."/>
            <person name="Ding S.J."/>
            <person name="Wang X.J."/>
            <person name="Zhu J.G."/>
            <person name="Ruan X.D."/>
            <person name="Zhao L."/>
            <person name="Wei J.T."/>
            <person name="Ye R.Z."/>
            <person name="Que T.C."/>
            <person name="Du C.H."/>
            <person name="Zhou Y.H."/>
            <person name="Cheng J.X."/>
            <person name="Dai P.F."/>
            <person name="Guo W.B."/>
            <person name="Han X.H."/>
            <person name="Huang E.J."/>
            <person name="Li L.F."/>
            <person name="Wei W."/>
            <person name="Gao Y.C."/>
            <person name="Liu J.Z."/>
            <person name="Shao H.Z."/>
            <person name="Wang X."/>
            <person name="Wang C.C."/>
            <person name="Yang T.C."/>
            <person name="Huo Q.B."/>
            <person name="Li W."/>
            <person name="Chen H.Y."/>
            <person name="Chen S.E."/>
            <person name="Zhou L.G."/>
            <person name="Ni X.B."/>
            <person name="Tian J.H."/>
            <person name="Sheng Y."/>
            <person name="Liu T."/>
            <person name="Pan Y.S."/>
            <person name="Xia L.Y."/>
            <person name="Li J."/>
            <person name="Zhao F."/>
            <person name="Cao W.C."/>
        </authorList>
    </citation>
    <scope>NUCLEOTIDE SEQUENCE</scope>
    <source>
        <strain evidence="16">Rmic-2018</strain>
    </source>
</reference>
<dbReference type="PANTHER" id="PTHR11705">
    <property type="entry name" value="PROTEASE FAMILY M14 CARBOXYPEPTIDASE A,B"/>
    <property type="match status" value="1"/>
</dbReference>
<evidence type="ECO:0000256" key="8">
    <source>
        <dbReference type="ARBA" id="ARBA00022729"/>
    </source>
</evidence>